<evidence type="ECO:0000259" key="11">
    <source>
        <dbReference type="SMART" id="SM00829"/>
    </source>
</evidence>
<evidence type="ECO:0000256" key="10">
    <source>
        <dbReference type="ARBA" id="ARBA00048843"/>
    </source>
</evidence>
<keyword evidence="3" id="KW-0276">Fatty acid metabolism</keyword>
<dbReference type="PANTHER" id="PTHR43981:SF2">
    <property type="entry name" value="ENOYL-[ACYL-CARRIER-PROTEIN] REDUCTASE, MITOCHONDRIAL"/>
    <property type="match status" value="1"/>
</dbReference>
<evidence type="ECO:0000256" key="4">
    <source>
        <dbReference type="ARBA" id="ARBA00022857"/>
    </source>
</evidence>
<comment type="similarity">
    <text evidence="1">Belongs to the zinc-containing alcohol dehydrogenase family. Quinone oxidoreductase subfamily.</text>
</comment>
<keyword evidence="6" id="KW-0560">Oxidoreductase</keyword>
<keyword evidence="5" id="KW-0809">Transit peptide</keyword>
<evidence type="ECO:0000256" key="3">
    <source>
        <dbReference type="ARBA" id="ARBA00022832"/>
    </source>
</evidence>
<keyword evidence="4" id="KW-0521">NADP</keyword>
<sequence length="331" mass="36137">MKRVVFDRVGPPAEVLRLEDDVPAPQPRRGEVLVRMLASPVNPSDLMYIGGKYGLKPQFPATPGFEGVGVVEATGGGVLGWLRKGKRVAVINDRVGNWAEYTVTSARQVIPVPDAMSDEQAASFFVNPATALAMTQDVLKVTRGAWVLQSAAGGELGKMVIRLGHKFVFRTINVVRRREQVEELKKLGADHVIVESDGPIPEQVRKLVPDGVRYAIDPVGGETGSQVIASLAHGGRCLLFGSLSDEPISVHPRYFIGNDLSVEGFWLGAWAKKQRILTMLKLFRRMRELMNEGVLQTQFAATYPLEDVRKAVEHAATPGKGGKVLLKIGVR</sequence>
<dbReference type="Gene3D" id="3.90.180.10">
    <property type="entry name" value="Medium-chain alcohol dehydrogenases, catalytic domain"/>
    <property type="match status" value="1"/>
</dbReference>
<keyword evidence="7" id="KW-0443">Lipid metabolism</keyword>
<evidence type="ECO:0000256" key="5">
    <source>
        <dbReference type="ARBA" id="ARBA00022946"/>
    </source>
</evidence>
<evidence type="ECO:0000256" key="6">
    <source>
        <dbReference type="ARBA" id="ARBA00023002"/>
    </source>
</evidence>
<comment type="caution">
    <text evidence="12">The sequence shown here is derived from an EMBL/GenBank/DDBJ whole genome shotgun (WGS) entry which is preliminary data.</text>
</comment>
<dbReference type="EC" id="1.3.1.104" evidence="9"/>
<evidence type="ECO:0000256" key="9">
    <source>
        <dbReference type="ARBA" id="ARBA00038963"/>
    </source>
</evidence>
<dbReference type="InterPro" id="IPR013149">
    <property type="entry name" value="ADH-like_C"/>
</dbReference>
<keyword evidence="2" id="KW-0444">Lipid biosynthesis</keyword>
<keyword evidence="8" id="KW-0275">Fatty acid biosynthesis</keyword>
<dbReference type="InterPro" id="IPR020843">
    <property type="entry name" value="ER"/>
</dbReference>
<dbReference type="Proteomes" id="UP000676565">
    <property type="component" value="Unassembled WGS sequence"/>
</dbReference>
<name>A0ABS5C3K4_9BACT</name>
<evidence type="ECO:0000313" key="12">
    <source>
        <dbReference type="EMBL" id="MBP3960536.1"/>
    </source>
</evidence>
<dbReference type="InterPro" id="IPR013154">
    <property type="entry name" value="ADH-like_N"/>
</dbReference>
<dbReference type="InterPro" id="IPR011032">
    <property type="entry name" value="GroES-like_sf"/>
</dbReference>
<dbReference type="Pfam" id="PF08240">
    <property type="entry name" value="ADH_N"/>
    <property type="match status" value="1"/>
</dbReference>
<protein>
    <recommendedName>
        <fullName evidence="9">enoyl-[acyl-carrier-protein] reductase</fullName>
        <ecNumber evidence="9">1.3.1.104</ecNumber>
    </recommendedName>
</protein>
<dbReference type="PANTHER" id="PTHR43981">
    <property type="entry name" value="ENOYL-[ACYL-CARRIER-PROTEIN] REDUCTASE, MITOCHONDRIAL"/>
    <property type="match status" value="1"/>
</dbReference>
<comment type="catalytic activity">
    <reaction evidence="10">
        <text>a 2,3-saturated acyl-[ACP] + NADP(+) = a (2E)-enoyl-[ACP] + NADPH + H(+)</text>
        <dbReference type="Rhea" id="RHEA:22564"/>
        <dbReference type="Rhea" id="RHEA-COMP:9925"/>
        <dbReference type="Rhea" id="RHEA-COMP:9926"/>
        <dbReference type="ChEBI" id="CHEBI:15378"/>
        <dbReference type="ChEBI" id="CHEBI:57783"/>
        <dbReference type="ChEBI" id="CHEBI:58349"/>
        <dbReference type="ChEBI" id="CHEBI:78784"/>
        <dbReference type="ChEBI" id="CHEBI:78785"/>
        <dbReference type="EC" id="1.3.1.104"/>
    </reaction>
</comment>
<evidence type="ECO:0000256" key="2">
    <source>
        <dbReference type="ARBA" id="ARBA00022516"/>
    </source>
</evidence>
<dbReference type="InterPro" id="IPR036291">
    <property type="entry name" value="NAD(P)-bd_dom_sf"/>
</dbReference>
<keyword evidence="13" id="KW-1185">Reference proteome</keyword>
<feature type="domain" description="Enoyl reductase (ER)" evidence="11">
    <location>
        <begin position="10"/>
        <end position="326"/>
    </location>
</feature>
<dbReference type="Pfam" id="PF00107">
    <property type="entry name" value="ADH_zinc_N"/>
    <property type="match status" value="1"/>
</dbReference>
<dbReference type="InterPro" id="IPR051034">
    <property type="entry name" value="Mito_Enoyl-ACP_Reductase"/>
</dbReference>
<evidence type="ECO:0000313" key="13">
    <source>
        <dbReference type="Proteomes" id="UP000676565"/>
    </source>
</evidence>
<accession>A0ABS5C3K4</accession>
<organism evidence="12 13">
    <name type="scientific">Gemmata palustris</name>
    <dbReference type="NCBI Taxonomy" id="2822762"/>
    <lineage>
        <taxon>Bacteria</taxon>
        <taxon>Pseudomonadati</taxon>
        <taxon>Planctomycetota</taxon>
        <taxon>Planctomycetia</taxon>
        <taxon>Gemmatales</taxon>
        <taxon>Gemmataceae</taxon>
        <taxon>Gemmata</taxon>
    </lineage>
</organism>
<reference evidence="12 13" key="1">
    <citation type="submission" date="2021-04" db="EMBL/GenBank/DDBJ databases">
        <authorList>
            <person name="Ivanova A."/>
        </authorList>
    </citation>
    <scope>NUCLEOTIDE SEQUENCE [LARGE SCALE GENOMIC DNA]</scope>
    <source>
        <strain evidence="12 13">G18</strain>
    </source>
</reference>
<evidence type="ECO:0000256" key="8">
    <source>
        <dbReference type="ARBA" id="ARBA00023160"/>
    </source>
</evidence>
<dbReference type="SMART" id="SM00829">
    <property type="entry name" value="PKS_ER"/>
    <property type="match status" value="1"/>
</dbReference>
<dbReference type="SUPFAM" id="SSF51735">
    <property type="entry name" value="NAD(P)-binding Rossmann-fold domains"/>
    <property type="match status" value="1"/>
</dbReference>
<dbReference type="SUPFAM" id="SSF50129">
    <property type="entry name" value="GroES-like"/>
    <property type="match status" value="1"/>
</dbReference>
<dbReference type="CDD" id="cd05282">
    <property type="entry name" value="ETR_like"/>
    <property type="match status" value="1"/>
</dbReference>
<gene>
    <name evidence="12" type="ORF">J8F10_35375</name>
</gene>
<dbReference type="EMBL" id="JAGKQQ010000002">
    <property type="protein sequence ID" value="MBP3960536.1"/>
    <property type="molecule type" value="Genomic_DNA"/>
</dbReference>
<evidence type="ECO:0000256" key="1">
    <source>
        <dbReference type="ARBA" id="ARBA00010371"/>
    </source>
</evidence>
<proteinExistence type="inferred from homology"/>
<dbReference type="Gene3D" id="3.40.50.720">
    <property type="entry name" value="NAD(P)-binding Rossmann-like Domain"/>
    <property type="match status" value="1"/>
</dbReference>
<dbReference type="RefSeq" id="WP_210662681.1">
    <property type="nucleotide sequence ID" value="NZ_JAGKQQ010000002.1"/>
</dbReference>
<evidence type="ECO:0000256" key="7">
    <source>
        <dbReference type="ARBA" id="ARBA00023098"/>
    </source>
</evidence>